<sequence>MTTSDIREPGTGEADTTAEEKAGRNAVRSRAKGMSHHEVASALDDCRDRLPEESDDDEVTSPDPAHARARAEFEEWERIEALLATHAGTYDPDTDAFVQGGLAGEADRRAAELAAAADSDAAGDTLLRALSRAGVLGGPRGSGPSAGDDAAIATRLAQADPEAALAVSRWLDTASGHLPPS</sequence>
<dbReference type="AlphaFoldDB" id="A0A6G9H5U6"/>
<evidence type="ECO:0000313" key="2">
    <source>
        <dbReference type="EMBL" id="QIQ05903.1"/>
    </source>
</evidence>
<evidence type="ECO:0000313" key="3">
    <source>
        <dbReference type="Proteomes" id="UP000501179"/>
    </source>
</evidence>
<feature type="region of interest" description="Disordered" evidence="1">
    <location>
        <begin position="1"/>
        <end position="70"/>
    </location>
</feature>
<evidence type="ECO:0000256" key="1">
    <source>
        <dbReference type="SAM" id="MobiDB-lite"/>
    </source>
</evidence>
<organism evidence="2 3">
    <name type="scientific">Streptomyces liangshanensis</name>
    <dbReference type="NCBI Taxonomy" id="2717324"/>
    <lineage>
        <taxon>Bacteria</taxon>
        <taxon>Bacillati</taxon>
        <taxon>Actinomycetota</taxon>
        <taxon>Actinomycetes</taxon>
        <taxon>Kitasatosporales</taxon>
        <taxon>Streptomycetaceae</taxon>
        <taxon>Streptomyces</taxon>
    </lineage>
</organism>
<dbReference type="RefSeq" id="WP_167034461.1">
    <property type="nucleotide sequence ID" value="NZ_CP050177.1"/>
</dbReference>
<dbReference type="KEGG" id="slia:HA039_29595"/>
<reference evidence="2 3" key="1">
    <citation type="submission" date="2020-03" db="EMBL/GenBank/DDBJ databases">
        <title>A novel species.</title>
        <authorList>
            <person name="Gao J."/>
        </authorList>
    </citation>
    <scope>NUCLEOTIDE SEQUENCE [LARGE SCALE GENOMIC DNA]</scope>
    <source>
        <strain evidence="2 3">QMT-12</strain>
    </source>
</reference>
<feature type="compositionally biased region" description="Basic and acidic residues" evidence="1">
    <location>
        <begin position="1"/>
        <end position="10"/>
    </location>
</feature>
<name>A0A6G9H5U6_9ACTN</name>
<gene>
    <name evidence="2" type="ORF">HA039_29595</name>
</gene>
<dbReference type="EMBL" id="CP050177">
    <property type="protein sequence ID" value="QIQ05903.1"/>
    <property type="molecule type" value="Genomic_DNA"/>
</dbReference>
<protein>
    <submittedName>
        <fullName evidence="2">Uncharacterized protein</fullName>
    </submittedName>
</protein>
<accession>A0A6G9H5U6</accession>
<keyword evidence="3" id="KW-1185">Reference proteome</keyword>
<feature type="compositionally biased region" description="Basic and acidic residues" evidence="1">
    <location>
        <begin position="35"/>
        <end position="52"/>
    </location>
</feature>
<dbReference type="Proteomes" id="UP000501179">
    <property type="component" value="Chromosome"/>
</dbReference>
<proteinExistence type="predicted"/>